<feature type="transmembrane region" description="Helical" evidence="6">
    <location>
        <begin position="23"/>
        <end position="49"/>
    </location>
</feature>
<dbReference type="Proteomes" id="UP000284824">
    <property type="component" value="Unassembled WGS sequence"/>
</dbReference>
<comment type="cofactor">
    <cofactor evidence="1">
        <name>heme</name>
        <dbReference type="ChEBI" id="CHEBI:30413"/>
    </cofactor>
</comment>
<dbReference type="GO" id="GO:0022904">
    <property type="term" value="P:respiratory electron transport chain"/>
    <property type="evidence" value="ECO:0007669"/>
    <property type="project" value="InterPro"/>
</dbReference>
<sequence>MKGLQVRLAHVVGKRPLSRTDHWSFLFGQIAIYSLVVLVLTGAFLTFFYDPDTTQVIYQGAYTPLRGVLVSQAFASTLEVSLEVRGGLLMRQVHHWATLIFIGAVCVHLLRLFFTGAFRRPRGLNWLIWVALFVLGIAAGVTGGILPDDMLSGGSLSLIQGVTQSIPLVGTHLTGLLFGGAVPGGQVIPLFYRLHVLLIPVIMVELLVVGRWLLRRHGHSHYPGATHIPPLSSLALFFATCGMLTLLGTVGQINPIWLYGPARPGTTGAGAVPDWYMGFLDGAIRIMPAWEPIVAGRPLTLSVLIPALMVPGAFFTVLAAYPLIERWLTGDSRIHHTLDRPREAAVRTAAGAAGMTFYGLLWAAAANDQLAHHFNLSLFAVTWFFRVAIVAGPVVVFELTRRICLALQEQDRQQLTHGIETGVLRRSPRGEYTEVIASPAQRGIHANQH</sequence>
<dbReference type="Gene3D" id="1.20.810.10">
    <property type="entry name" value="Cytochrome Bc1 Complex, Chain C"/>
    <property type="match status" value="1"/>
</dbReference>
<evidence type="ECO:0000313" key="9">
    <source>
        <dbReference type="Proteomes" id="UP000284824"/>
    </source>
</evidence>
<proteinExistence type="predicted"/>
<dbReference type="SUPFAM" id="SSF81342">
    <property type="entry name" value="Transmembrane di-heme cytochromes"/>
    <property type="match status" value="1"/>
</dbReference>
<evidence type="ECO:0000313" key="8">
    <source>
        <dbReference type="EMBL" id="RVX41168.1"/>
    </source>
</evidence>
<feature type="transmembrane region" description="Helical" evidence="6">
    <location>
        <begin position="190"/>
        <end position="214"/>
    </location>
</feature>
<dbReference type="Pfam" id="PF13631">
    <property type="entry name" value="Cytochrom_B_N_2"/>
    <property type="match status" value="1"/>
</dbReference>
<feature type="transmembrane region" description="Helical" evidence="6">
    <location>
        <begin position="376"/>
        <end position="397"/>
    </location>
</feature>
<dbReference type="EMBL" id="SAUN01000001">
    <property type="protein sequence ID" value="RVX41168.1"/>
    <property type="molecule type" value="Genomic_DNA"/>
</dbReference>
<dbReference type="SUPFAM" id="SSF81648">
    <property type="entry name" value="a domain/subunit of cytochrome bc1 complex (Ubiquinol-cytochrome c reductase)"/>
    <property type="match status" value="1"/>
</dbReference>
<feature type="transmembrane region" description="Helical" evidence="6">
    <location>
        <begin position="303"/>
        <end position="324"/>
    </location>
</feature>
<keyword evidence="6" id="KW-0472">Membrane</keyword>
<feature type="domain" description="Cytochrome b/b6 N-terminal region profile" evidence="7">
    <location>
        <begin position="1"/>
        <end position="223"/>
    </location>
</feature>
<dbReference type="GO" id="GO:0016491">
    <property type="term" value="F:oxidoreductase activity"/>
    <property type="evidence" value="ECO:0007669"/>
    <property type="project" value="InterPro"/>
</dbReference>
<dbReference type="PROSITE" id="PS51002">
    <property type="entry name" value="CYTB_NTER"/>
    <property type="match status" value="1"/>
</dbReference>
<evidence type="ECO:0000256" key="1">
    <source>
        <dbReference type="ARBA" id="ARBA00001971"/>
    </source>
</evidence>
<evidence type="ECO:0000256" key="3">
    <source>
        <dbReference type="ARBA" id="ARBA00016116"/>
    </source>
</evidence>
<keyword evidence="6" id="KW-0812">Transmembrane</keyword>
<evidence type="ECO:0000256" key="4">
    <source>
        <dbReference type="ARBA" id="ARBA00029351"/>
    </source>
</evidence>
<dbReference type="AlphaFoldDB" id="A0A438M6A3"/>
<keyword evidence="9" id="KW-1185">Reference proteome</keyword>
<name>A0A438M6A3_9ACTN</name>
<dbReference type="PANTHER" id="PTHR19271:SF16">
    <property type="entry name" value="CYTOCHROME B"/>
    <property type="match status" value="1"/>
</dbReference>
<dbReference type="GO" id="GO:0016020">
    <property type="term" value="C:membrane"/>
    <property type="evidence" value="ECO:0007669"/>
    <property type="project" value="InterPro"/>
</dbReference>
<feature type="transmembrane region" description="Helical" evidence="6">
    <location>
        <begin position="344"/>
        <end position="364"/>
    </location>
</feature>
<evidence type="ECO:0000256" key="2">
    <source>
        <dbReference type="ARBA" id="ARBA00012951"/>
    </source>
</evidence>
<feature type="transmembrane region" description="Helical" evidence="6">
    <location>
        <begin position="126"/>
        <end position="146"/>
    </location>
</feature>
<feature type="transmembrane region" description="Helical" evidence="6">
    <location>
        <begin position="93"/>
        <end position="114"/>
    </location>
</feature>
<dbReference type="RefSeq" id="WP_127933451.1">
    <property type="nucleotide sequence ID" value="NZ_SAUN01000001.1"/>
</dbReference>
<dbReference type="InterPro" id="IPR016174">
    <property type="entry name" value="Di-haem_cyt_TM"/>
</dbReference>
<dbReference type="EC" id="7.1.1.8" evidence="2"/>
<dbReference type="InterPro" id="IPR005797">
    <property type="entry name" value="Cyt_b/b6_N"/>
</dbReference>
<dbReference type="PANTHER" id="PTHR19271">
    <property type="entry name" value="CYTOCHROME B"/>
    <property type="match status" value="1"/>
</dbReference>
<dbReference type="InterPro" id="IPR027387">
    <property type="entry name" value="Cytb/b6-like_sf"/>
</dbReference>
<evidence type="ECO:0000259" key="7">
    <source>
        <dbReference type="PROSITE" id="PS51002"/>
    </source>
</evidence>
<keyword evidence="6" id="KW-1133">Transmembrane helix</keyword>
<evidence type="ECO:0000256" key="5">
    <source>
        <dbReference type="ARBA" id="ARBA00029568"/>
    </source>
</evidence>
<dbReference type="OrthoDB" id="9804503at2"/>
<accession>A0A438M6A3</accession>
<comment type="catalytic activity">
    <reaction evidence="4">
        <text>a quinol + 2 Fe(III)-[cytochrome c](out) = a quinone + 2 Fe(II)-[cytochrome c](out) + 2 H(+)(out)</text>
        <dbReference type="Rhea" id="RHEA:11484"/>
        <dbReference type="Rhea" id="RHEA-COMP:10350"/>
        <dbReference type="Rhea" id="RHEA-COMP:14399"/>
        <dbReference type="ChEBI" id="CHEBI:15378"/>
        <dbReference type="ChEBI" id="CHEBI:24646"/>
        <dbReference type="ChEBI" id="CHEBI:29033"/>
        <dbReference type="ChEBI" id="CHEBI:29034"/>
        <dbReference type="ChEBI" id="CHEBI:132124"/>
        <dbReference type="EC" id="7.1.1.8"/>
    </reaction>
</comment>
<organism evidence="8 9">
    <name type="scientific">Nonomuraea polychroma</name>
    <dbReference type="NCBI Taxonomy" id="46176"/>
    <lineage>
        <taxon>Bacteria</taxon>
        <taxon>Bacillati</taxon>
        <taxon>Actinomycetota</taxon>
        <taxon>Actinomycetes</taxon>
        <taxon>Streptosporangiales</taxon>
        <taxon>Streptosporangiaceae</taxon>
        <taxon>Nonomuraea</taxon>
    </lineage>
</organism>
<dbReference type="InterPro" id="IPR036150">
    <property type="entry name" value="Cyt_b/b6_C_sf"/>
</dbReference>
<evidence type="ECO:0000256" key="6">
    <source>
        <dbReference type="SAM" id="Phobius"/>
    </source>
</evidence>
<feature type="transmembrane region" description="Helical" evidence="6">
    <location>
        <begin position="234"/>
        <end position="253"/>
    </location>
</feature>
<dbReference type="GO" id="GO:0008121">
    <property type="term" value="F:quinol-cytochrome-c reductase activity"/>
    <property type="evidence" value="ECO:0007669"/>
    <property type="project" value="UniProtKB-EC"/>
</dbReference>
<gene>
    <name evidence="8" type="ORF">EDD27_3641</name>
</gene>
<reference evidence="8 9" key="1">
    <citation type="submission" date="2019-01" db="EMBL/GenBank/DDBJ databases">
        <title>Sequencing the genomes of 1000 actinobacteria strains.</title>
        <authorList>
            <person name="Klenk H.-P."/>
        </authorList>
    </citation>
    <scope>NUCLEOTIDE SEQUENCE [LARGE SCALE GENOMIC DNA]</scope>
    <source>
        <strain evidence="8 9">DSM 43925</strain>
    </source>
</reference>
<comment type="caution">
    <text evidence="8">The sequence shown here is derived from an EMBL/GenBank/DDBJ whole genome shotgun (WGS) entry which is preliminary data.</text>
</comment>
<protein>
    <recommendedName>
        <fullName evidence="3">Cytochrome bc1 complex cytochrome b subunit</fullName>
        <ecNumber evidence="2">7.1.1.8</ecNumber>
    </recommendedName>
    <alternativeName>
        <fullName evidence="5">Cytochrome bc1 reductase complex subunit QcrB</fullName>
    </alternativeName>
</protein>